<dbReference type="InterPro" id="IPR052979">
    <property type="entry name" value="Adenylate-forming_domain"/>
</dbReference>
<accession>A0A7J7C4S2</accession>
<sequence length="198" mass="22022">MASEKIPVRFSSCRGVTFEVKPREDPFSITKSPEVEPQGSKRFWLPWLDSNSSKIFPSSLHRSMSRPSSHFCDLDIDDDEDGYNSALEILEEDTDEEKGEPIPLPISLSKREQASKAPPRKPVSRLSVILLDQGLLTVYKRLFVVCLALNISALVLAATGNFVYARNRAALFSIANFLALTLCRSEPPWLCNPPNVGG</sequence>
<reference evidence="3 4" key="1">
    <citation type="journal article" date="2020" name="Nat. Commun.">
        <title>Genome of Tripterygium wilfordii and identification of cytochrome P450 involved in triptolide biosynthesis.</title>
        <authorList>
            <person name="Tu L."/>
            <person name="Su P."/>
            <person name="Zhang Z."/>
            <person name="Gao L."/>
            <person name="Wang J."/>
            <person name="Hu T."/>
            <person name="Zhou J."/>
            <person name="Zhang Y."/>
            <person name="Zhao Y."/>
            <person name="Liu Y."/>
            <person name="Song Y."/>
            <person name="Tong Y."/>
            <person name="Lu Y."/>
            <person name="Yang J."/>
            <person name="Xu C."/>
            <person name="Jia M."/>
            <person name="Peters R.J."/>
            <person name="Huang L."/>
            <person name="Gao W."/>
        </authorList>
    </citation>
    <scope>NUCLEOTIDE SEQUENCE [LARGE SCALE GENOMIC DNA]</scope>
    <source>
        <strain evidence="4">cv. XIE 37</strain>
        <tissue evidence="3">Leaf</tissue>
    </source>
</reference>
<comment type="caution">
    <text evidence="3">The sequence shown here is derived from an EMBL/GenBank/DDBJ whole genome shotgun (WGS) entry which is preliminary data.</text>
</comment>
<organism evidence="3 4">
    <name type="scientific">Tripterygium wilfordii</name>
    <name type="common">Thunder God vine</name>
    <dbReference type="NCBI Taxonomy" id="458696"/>
    <lineage>
        <taxon>Eukaryota</taxon>
        <taxon>Viridiplantae</taxon>
        <taxon>Streptophyta</taxon>
        <taxon>Embryophyta</taxon>
        <taxon>Tracheophyta</taxon>
        <taxon>Spermatophyta</taxon>
        <taxon>Magnoliopsida</taxon>
        <taxon>eudicotyledons</taxon>
        <taxon>Gunneridae</taxon>
        <taxon>Pentapetalae</taxon>
        <taxon>rosids</taxon>
        <taxon>fabids</taxon>
        <taxon>Celastrales</taxon>
        <taxon>Celastraceae</taxon>
        <taxon>Tripterygium</taxon>
    </lineage>
</organism>
<proteinExistence type="predicted"/>
<keyword evidence="2" id="KW-0472">Membrane</keyword>
<name>A0A7J7C4S2_TRIWF</name>
<dbReference type="PANTHER" id="PTHR33927:SF1">
    <property type="entry name" value="TRANSMEMBRANE PROTEIN"/>
    <property type="match status" value="1"/>
</dbReference>
<feature type="region of interest" description="Disordered" evidence="1">
    <location>
        <begin position="93"/>
        <end position="119"/>
    </location>
</feature>
<evidence type="ECO:0000256" key="2">
    <source>
        <dbReference type="SAM" id="Phobius"/>
    </source>
</evidence>
<dbReference type="EMBL" id="JAAARO010000021">
    <property type="protein sequence ID" value="KAF5729159.1"/>
    <property type="molecule type" value="Genomic_DNA"/>
</dbReference>
<keyword evidence="4" id="KW-1185">Reference proteome</keyword>
<keyword evidence="2" id="KW-0812">Transmembrane</keyword>
<keyword evidence="2" id="KW-1133">Transmembrane helix</keyword>
<evidence type="ECO:0000313" key="4">
    <source>
        <dbReference type="Proteomes" id="UP000593562"/>
    </source>
</evidence>
<feature type="transmembrane region" description="Helical" evidence="2">
    <location>
        <begin position="142"/>
        <end position="164"/>
    </location>
</feature>
<dbReference type="InParanoid" id="A0A7J7C4S2"/>
<protein>
    <submittedName>
        <fullName evidence="3">Uncharacterized protein</fullName>
    </submittedName>
</protein>
<evidence type="ECO:0000256" key="1">
    <source>
        <dbReference type="SAM" id="MobiDB-lite"/>
    </source>
</evidence>
<dbReference type="PANTHER" id="PTHR33927">
    <property type="entry name" value="TRANSMEMBRANE PROTEIN"/>
    <property type="match status" value="1"/>
</dbReference>
<dbReference type="Proteomes" id="UP000593562">
    <property type="component" value="Unassembled WGS sequence"/>
</dbReference>
<evidence type="ECO:0000313" key="3">
    <source>
        <dbReference type="EMBL" id="KAF5729159.1"/>
    </source>
</evidence>
<dbReference type="AlphaFoldDB" id="A0A7J7C4S2"/>
<gene>
    <name evidence="3" type="ORF">HS088_TW21G01317</name>
</gene>